<dbReference type="InterPro" id="IPR014729">
    <property type="entry name" value="Rossmann-like_a/b/a_fold"/>
</dbReference>
<feature type="domain" description="Cytidyltransferase-like" evidence="1">
    <location>
        <begin position="2"/>
        <end position="139"/>
    </location>
</feature>
<dbReference type="InterPro" id="IPR004821">
    <property type="entry name" value="Cyt_trans-like"/>
</dbReference>
<proteinExistence type="predicted"/>
<sequence>MMYGRMNPVHLGHGLLFDVCLSTMNQIPNSEIRIYMSTTVDSISNPIPHCFKMNMVQDYFPSIFPYIQQAQEGTLFGTLEKIDTEFDNLVLVCGEDRYEHFNNVLHKYNGTLYEFDELSVRTYGGPREYNKYSATNLRQAIRDNNYKEFCTFLPNRGEAMNEKYYEIISHFMGVNNY</sequence>
<keyword evidence="2" id="KW-0808">Transferase</keyword>
<dbReference type="Pfam" id="PF01467">
    <property type="entry name" value="CTP_transf_like"/>
    <property type="match status" value="1"/>
</dbReference>
<protein>
    <submittedName>
        <fullName evidence="2">Putative cytitidyltransferase</fullName>
    </submittedName>
</protein>
<organism evidence="2 3">
    <name type="scientific">Erwinia phage pEa_SNUABM_47</name>
    <dbReference type="NCBI Taxonomy" id="2768774"/>
    <lineage>
        <taxon>Viruses</taxon>
        <taxon>Duplodnaviria</taxon>
        <taxon>Heunggongvirae</taxon>
        <taxon>Uroviricota</taxon>
        <taxon>Caudoviricetes</taxon>
        <taxon>Eneladusvirus</taxon>
        <taxon>Eneladusvirus BF</taxon>
    </lineage>
</organism>
<reference evidence="2 3" key="1">
    <citation type="submission" date="2020-08" db="EMBL/GenBank/DDBJ databases">
        <title>Complete genome sequence of Erwinia phage pEa_SNUABM_47.</title>
        <authorList>
            <person name="Kim S.G."/>
            <person name="Lee S.B."/>
            <person name="Park S.C."/>
        </authorList>
    </citation>
    <scope>NUCLEOTIDE SEQUENCE [LARGE SCALE GENOMIC DNA]</scope>
</reference>
<dbReference type="SUPFAM" id="SSF52374">
    <property type="entry name" value="Nucleotidylyl transferase"/>
    <property type="match status" value="1"/>
</dbReference>
<dbReference type="GO" id="GO:0016740">
    <property type="term" value="F:transferase activity"/>
    <property type="evidence" value="ECO:0007669"/>
    <property type="project" value="UniProtKB-KW"/>
</dbReference>
<dbReference type="Gene3D" id="3.40.50.620">
    <property type="entry name" value="HUPs"/>
    <property type="match status" value="1"/>
</dbReference>
<gene>
    <name evidence="2" type="ORF">pEaSNUABM47_00063</name>
</gene>
<evidence type="ECO:0000259" key="1">
    <source>
        <dbReference type="Pfam" id="PF01467"/>
    </source>
</evidence>
<name>A0A7L8ZMQ8_9CAUD</name>
<accession>A0A7L8ZMQ8</accession>
<dbReference type="EMBL" id="MT939487">
    <property type="protein sequence ID" value="QOI71547.1"/>
    <property type="molecule type" value="Genomic_DNA"/>
</dbReference>
<dbReference type="Proteomes" id="UP000594024">
    <property type="component" value="Segment"/>
</dbReference>
<evidence type="ECO:0000313" key="3">
    <source>
        <dbReference type="Proteomes" id="UP000594024"/>
    </source>
</evidence>
<evidence type="ECO:0000313" key="2">
    <source>
        <dbReference type="EMBL" id="QOI71547.1"/>
    </source>
</evidence>